<proteinExistence type="inferred from homology"/>
<dbReference type="PANTHER" id="PTHR43806">
    <property type="entry name" value="PEPTIDASE S8"/>
    <property type="match status" value="1"/>
</dbReference>
<keyword evidence="9" id="KW-1185">Reference proteome</keyword>
<evidence type="ECO:0000313" key="8">
    <source>
        <dbReference type="EMBL" id="CAK9441587.1"/>
    </source>
</evidence>
<sequence length="402" mass="43919">MLLLTCLCLLIFSRVVSSDYCESYVVILGPGQSYQSFLDFDEELPNDLQIKELITSSFEIGELCGFCGTFPPEVVKRLECCPLVDEITIDVLVQAMDTKSQPDAPRHLARLSRRRKMASKKKYPYVYDDDTIGNHVSAYVLDSGVHIGHPQFQGRARRGEDFTGENCGDKNGHGTHIAGLIGSETYGVAKKVQLIDVKVLKSNGRGLLSTVIAGIEFAVDHRRNNDCLGVANLPFAVKENSVLDKLIEQAIWTGLVIVAAAGNSNSDACECSPASSSSAITVGAIDDFNDVISSFSNWGQCVDIFASGSYVRSVDMNNLYRASVMSGTSMASAIVTGVVACMLSEGIQPTYVKEHLLKSSTRNKIPELSYLHRPYTTDKIAFNGFEASVFKLDTEPWDEFSS</sequence>
<feature type="domain" description="Peptidase S8/S53" evidence="7">
    <location>
        <begin position="137"/>
        <end position="365"/>
    </location>
</feature>
<dbReference type="PANTHER" id="PTHR43806:SF13">
    <property type="entry name" value="SUBTILASE-TYPE PROTEINASE RRT12"/>
    <property type="match status" value="1"/>
</dbReference>
<name>A0ABP0ZSX2_9ASCO</name>
<organism evidence="8 9">
    <name type="scientific">Lodderomyces beijingensis</name>
    <dbReference type="NCBI Taxonomy" id="1775926"/>
    <lineage>
        <taxon>Eukaryota</taxon>
        <taxon>Fungi</taxon>
        <taxon>Dikarya</taxon>
        <taxon>Ascomycota</taxon>
        <taxon>Saccharomycotina</taxon>
        <taxon>Pichiomycetes</taxon>
        <taxon>Debaryomycetaceae</taxon>
        <taxon>Candida/Lodderomyces clade</taxon>
        <taxon>Lodderomyces</taxon>
    </lineage>
</organism>
<dbReference type="SUPFAM" id="SSF52743">
    <property type="entry name" value="Subtilisin-like"/>
    <property type="match status" value="1"/>
</dbReference>
<dbReference type="InterPro" id="IPR036852">
    <property type="entry name" value="Peptidase_S8/S53_dom_sf"/>
</dbReference>
<evidence type="ECO:0000256" key="6">
    <source>
        <dbReference type="SAM" id="SignalP"/>
    </source>
</evidence>
<feature type="active site" description="Charge relay system" evidence="5">
    <location>
        <position position="329"/>
    </location>
</feature>
<keyword evidence="3 5" id="KW-0378">Hydrolase</keyword>
<gene>
    <name evidence="8" type="ORF">LODBEIA_P54550</name>
</gene>
<dbReference type="PROSITE" id="PS00136">
    <property type="entry name" value="SUBTILASE_ASP"/>
    <property type="match status" value="1"/>
</dbReference>
<dbReference type="Pfam" id="PF00082">
    <property type="entry name" value="Peptidase_S8"/>
    <property type="match status" value="1"/>
</dbReference>
<feature type="signal peptide" evidence="6">
    <location>
        <begin position="1"/>
        <end position="18"/>
    </location>
</feature>
<dbReference type="InterPro" id="IPR023827">
    <property type="entry name" value="Peptidase_S8_Asp-AS"/>
</dbReference>
<evidence type="ECO:0000259" key="7">
    <source>
        <dbReference type="Pfam" id="PF00082"/>
    </source>
</evidence>
<evidence type="ECO:0000256" key="1">
    <source>
        <dbReference type="ARBA" id="ARBA00011073"/>
    </source>
</evidence>
<dbReference type="PROSITE" id="PS51892">
    <property type="entry name" value="SUBTILASE"/>
    <property type="match status" value="1"/>
</dbReference>
<keyword evidence="2 5" id="KW-0645">Protease</keyword>
<dbReference type="PROSITE" id="PS00137">
    <property type="entry name" value="SUBTILASE_HIS"/>
    <property type="match status" value="1"/>
</dbReference>
<feature type="chain" id="PRO_5047278624" description="Peptidase S8/S53 domain-containing protein" evidence="6">
    <location>
        <begin position="19"/>
        <end position="402"/>
    </location>
</feature>
<feature type="active site" description="Charge relay system" evidence="5">
    <location>
        <position position="173"/>
    </location>
</feature>
<dbReference type="EMBL" id="OZ022411">
    <property type="protein sequence ID" value="CAK9441587.1"/>
    <property type="molecule type" value="Genomic_DNA"/>
</dbReference>
<dbReference type="Proteomes" id="UP001497383">
    <property type="component" value="Chromosome 7"/>
</dbReference>
<dbReference type="Gene3D" id="3.40.50.200">
    <property type="entry name" value="Peptidase S8/S53 domain"/>
    <property type="match status" value="1"/>
</dbReference>
<dbReference type="InterPro" id="IPR034193">
    <property type="entry name" value="PCSK9_ProteinaseK-like"/>
</dbReference>
<keyword evidence="6" id="KW-0732">Signal</keyword>
<evidence type="ECO:0000256" key="5">
    <source>
        <dbReference type="PROSITE-ProRule" id="PRU01240"/>
    </source>
</evidence>
<evidence type="ECO:0000256" key="4">
    <source>
        <dbReference type="ARBA" id="ARBA00022825"/>
    </source>
</evidence>
<dbReference type="CDD" id="cd04077">
    <property type="entry name" value="Peptidases_S8_PCSK9_ProteinaseK_like"/>
    <property type="match status" value="1"/>
</dbReference>
<accession>A0ABP0ZSX2</accession>
<dbReference type="InterPro" id="IPR015500">
    <property type="entry name" value="Peptidase_S8_subtilisin-rel"/>
</dbReference>
<dbReference type="PRINTS" id="PR00723">
    <property type="entry name" value="SUBTILISIN"/>
</dbReference>
<dbReference type="InterPro" id="IPR050131">
    <property type="entry name" value="Peptidase_S8_subtilisin-like"/>
</dbReference>
<keyword evidence="4 5" id="KW-0720">Serine protease</keyword>
<evidence type="ECO:0000256" key="2">
    <source>
        <dbReference type="ARBA" id="ARBA00022670"/>
    </source>
</evidence>
<dbReference type="InterPro" id="IPR022398">
    <property type="entry name" value="Peptidase_S8_His-AS"/>
</dbReference>
<reference evidence="8 9" key="1">
    <citation type="submission" date="2024-03" db="EMBL/GenBank/DDBJ databases">
        <authorList>
            <person name="Brejova B."/>
        </authorList>
    </citation>
    <scope>NUCLEOTIDE SEQUENCE [LARGE SCALE GENOMIC DNA]</scope>
    <source>
        <strain evidence="8 9">CBS 14171</strain>
    </source>
</reference>
<evidence type="ECO:0000256" key="3">
    <source>
        <dbReference type="ARBA" id="ARBA00022801"/>
    </source>
</evidence>
<dbReference type="RefSeq" id="XP_066832393.1">
    <property type="nucleotide sequence ID" value="XM_066975789.1"/>
</dbReference>
<comment type="similarity">
    <text evidence="1 5">Belongs to the peptidase S8 family.</text>
</comment>
<evidence type="ECO:0000313" key="9">
    <source>
        <dbReference type="Proteomes" id="UP001497383"/>
    </source>
</evidence>
<dbReference type="GeneID" id="92210651"/>
<protein>
    <recommendedName>
        <fullName evidence="7">Peptidase S8/S53 domain-containing protein</fullName>
    </recommendedName>
</protein>
<feature type="active site" description="Charge relay system" evidence="5">
    <location>
        <position position="142"/>
    </location>
</feature>
<dbReference type="InterPro" id="IPR000209">
    <property type="entry name" value="Peptidase_S8/S53_dom"/>
</dbReference>